<dbReference type="InterPro" id="IPR056319">
    <property type="entry name" value="NOMO_7th"/>
</dbReference>
<sequence length="880" mass="97202">IAPCFGHRFIIQINTSTRIRSDGIFDLVGMNAGMYKLQIYCNDLKFEEKTLKVSPNAPNFGDFIPDSYKVTGSLTVSKPINKHLTSERKIIFVESSTGKKIEVITNHNGQYELYLHKGKYTASVFNSEDEEERGLVFASVEKTIKVETKPLSEINFALLEATVTGIIDCLQPCIDIAVTLKSRGKTTVVSKSAGNTGKLRLQCKYIFDEVASGNYLVSVDPEIEWCWKDQELKLTVSSQNVKGPTFTQTGIAITIKSSHDTKIKYSSGKVSDEVDILKDMNRICIKSPVWEESAPVKNEYDIEFLGCHGYETQKIHWTGGLINIKAITHEYVGRVISNEKVDDLMINILDKPNDGKEENLKQHNNVRRLGPLSNPKKNSAGLIEYTFSLQLFPNETVILVPAASSLLFSPVSVEIVGGDDCTTISQGVVLKAEKGKIVSGKITANKIPLPGVQITIHNADRGEDTTTETNSEGIYHFGPLGVHVKYSVTAEKEGYVLVGPNEEGNFFAHKLAEVIVEVKDKADGTPLQSVLLSLSGGENYRSNSQTGPDGKISFLSLSPSEYYLRPMMKEYRFDPPSKMIAVKEGATVSVSLSGERVAYSVFGSVTSLSGDPEGSITVEAVGQGTPECTQFQEESASESNGQFRIRGLQPKCDYIVRVKEAPGINTNIIRSTPDGISVKVTKEDIQGLRLVVFHAISRTDITVLITADKPKYLQSLRAKLIRDDTTVHSVRLSDYKGTPSYPLSTIALAFPSVPADGKNYYVQFESSLSQNSHSYTMQPVHFKANSSFRLVRFTFSPILKPHDSELSQTSYLVLPLVIIAALVYYQREHVIFILTKVLQAKYTPNSVYMSQRGSLIDDSGSDTAIVEQISGKRKLKPRKT</sequence>
<reference evidence="6" key="1">
    <citation type="submission" date="2015-12" db="EMBL/GenBank/DDBJ databases">
        <title>De novo transcriptome assembly of four potential Pierce s Disease insect vectors from Arizona vineyards.</title>
        <authorList>
            <person name="Tassone E.E."/>
        </authorList>
    </citation>
    <scope>NUCLEOTIDE SEQUENCE</scope>
</reference>
<evidence type="ECO:0000259" key="2">
    <source>
        <dbReference type="Pfam" id="PF22902"/>
    </source>
</evidence>
<proteinExistence type="predicted"/>
<dbReference type="AlphaFoldDB" id="A0A1B6D8C5"/>
<evidence type="ECO:0008006" key="7">
    <source>
        <dbReference type="Google" id="ProtNLM"/>
    </source>
</evidence>
<accession>A0A1B6D8C5</accession>
<evidence type="ECO:0000256" key="1">
    <source>
        <dbReference type="ARBA" id="ARBA00022729"/>
    </source>
</evidence>
<evidence type="ECO:0000259" key="3">
    <source>
        <dbReference type="Pfam" id="PF23141"/>
    </source>
</evidence>
<dbReference type="Pfam" id="PF23141">
    <property type="entry name" value="Ig_NOMO"/>
    <property type="match status" value="1"/>
</dbReference>
<gene>
    <name evidence="6" type="ORF">g.30257</name>
</gene>
<dbReference type="Pfam" id="PF23192">
    <property type="entry name" value="NOMO_12th"/>
    <property type="match status" value="1"/>
</dbReference>
<feature type="domain" description="NOMO fifth transthyretin-like" evidence="5">
    <location>
        <begin position="69"/>
        <end position="156"/>
    </location>
</feature>
<feature type="domain" description="NOMO C-terminal transthyretin-like" evidence="4">
    <location>
        <begin position="697"/>
        <end position="797"/>
    </location>
</feature>
<dbReference type="EMBL" id="GEDC01015354">
    <property type="protein sequence ID" value="JAS21944.1"/>
    <property type="molecule type" value="Transcribed_RNA"/>
</dbReference>
<dbReference type="InterPro" id="IPR055073">
    <property type="entry name" value="NOMO1-like_9th"/>
</dbReference>
<dbReference type="PANTHER" id="PTHR23303">
    <property type="entry name" value="CARBOXYPEPTIDASE REGULATORY REGION-CONTAINING"/>
    <property type="match status" value="1"/>
</dbReference>
<evidence type="ECO:0000259" key="5">
    <source>
        <dbReference type="Pfam" id="PF23194"/>
    </source>
</evidence>
<dbReference type="Gene3D" id="2.60.40.1120">
    <property type="entry name" value="Carboxypeptidase-like, regulatory domain"/>
    <property type="match status" value="1"/>
</dbReference>
<dbReference type="GO" id="GO:0005789">
    <property type="term" value="C:endoplasmic reticulum membrane"/>
    <property type="evidence" value="ECO:0007669"/>
    <property type="project" value="TreeGrafter"/>
</dbReference>
<dbReference type="Pfam" id="PF22902">
    <property type="entry name" value="NOMO1-like_9th"/>
    <property type="match status" value="1"/>
</dbReference>
<evidence type="ECO:0000313" key="6">
    <source>
        <dbReference type="EMBL" id="JAS21944.1"/>
    </source>
</evidence>
<keyword evidence="1" id="KW-0732">Signal</keyword>
<dbReference type="PANTHER" id="PTHR23303:SF14">
    <property type="entry name" value="BOS COMPLEX SUBUNIT NOMO1-RELATED"/>
    <property type="match status" value="1"/>
</dbReference>
<feature type="non-terminal residue" evidence="6">
    <location>
        <position position="1"/>
    </location>
</feature>
<feature type="domain" description="NOMO-like ninth beta-sandwich" evidence="2">
    <location>
        <begin position="434"/>
        <end position="508"/>
    </location>
</feature>
<feature type="domain" description="NOMO seventh transthyretin-like" evidence="3">
    <location>
        <begin position="253"/>
        <end position="318"/>
    </location>
</feature>
<protein>
    <recommendedName>
        <fullName evidence="7">ER membrane protein complex subunit 7 beta-sandwich domain-containing protein</fullName>
    </recommendedName>
</protein>
<dbReference type="InterPro" id="IPR051417">
    <property type="entry name" value="SDr/BOS_complex"/>
</dbReference>
<organism evidence="6">
    <name type="scientific">Clastoptera arizonana</name>
    <name type="common">Arizona spittle bug</name>
    <dbReference type="NCBI Taxonomy" id="38151"/>
    <lineage>
        <taxon>Eukaryota</taxon>
        <taxon>Metazoa</taxon>
        <taxon>Ecdysozoa</taxon>
        <taxon>Arthropoda</taxon>
        <taxon>Hexapoda</taxon>
        <taxon>Insecta</taxon>
        <taxon>Pterygota</taxon>
        <taxon>Neoptera</taxon>
        <taxon>Paraneoptera</taxon>
        <taxon>Hemiptera</taxon>
        <taxon>Auchenorrhyncha</taxon>
        <taxon>Cercopoidea</taxon>
        <taxon>Clastopteridae</taxon>
        <taxon>Clastoptera</taxon>
    </lineage>
</organism>
<dbReference type="Pfam" id="PF23194">
    <property type="entry name" value="NOMO_5th"/>
    <property type="match status" value="1"/>
</dbReference>
<dbReference type="SUPFAM" id="SSF49478">
    <property type="entry name" value="Cna protein B-type domain"/>
    <property type="match status" value="2"/>
</dbReference>
<name>A0A1B6D8C5_9HEMI</name>
<dbReference type="InterPro" id="IPR056190">
    <property type="entry name" value="NOMO_5th"/>
</dbReference>
<dbReference type="InterPro" id="IPR056191">
    <property type="entry name" value="NOMO_12th"/>
</dbReference>
<evidence type="ECO:0000259" key="4">
    <source>
        <dbReference type="Pfam" id="PF23192"/>
    </source>
</evidence>